<accession>X1UTH1</accession>
<evidence type="ECO:0000313" key="1">
    <source>
        <dbReference type="EMBL" id="GAJ03176.1"/>
    </source>
</evidence>
<proteinExistence type="predicted"/>
<organism evidence="1">
    <name type="scientific">marine sediment metagenome</name>
    <dbReference type="NCBI Taxonomy" id="412755"/>
    <lineage>
        <taxon>unclassified sequences</taxon>
        <taxon>metagenomes</taxon>
        <taxon>ecological metagenomes</taxon>
    </lineage>
</organism>
<name>X1UTH1_9ZZZZ</name>
<dbReference type="EMBL" id="BARW01032736">
    <property type="protein sequence ID" value="GAJ03176.1"/>
    <property type="molecule type" value="Genomic_DNA"/>
</dbReference>
<protein>
    <submittedName>
        <fullName evidence="1">Uncharacterized protein</fullName>
    </submittedName>
</protein>
<comment type="caution">
    <text evidence="1">The sequence shown here is derived from an EMBL/GenBank/DDBJ whole genome shotgun (WGS) entry which is preliminary data.</text>
</comment>
<gene>
    <name evidence="1" type="ORF">S12H4_51742</name>
</gene>
<dbReference type="AlphaFoldDB" id="X1UTH1"/>
<sequence>MRRFDRLPKVSEGVYKRVEAERDGMAGWDAEVIDNTITGGLNLVAETKGRLMDGLLSVGADLLKVKQR</sequence>
<feature type="non-terminal residue" evidence="1">
    <location>
        <position position="68"/>
    </location>
</feature>
<reference evidence="1" key="1">
    <citation type="journal article" date="2014" name="Front. Microbiol.">
        <title>High frequency of phylogenetically diverse reductive dehalogenase-homologous genes in deep subseafloor sedimentary metagenomes.</title>
        <authorList>
            <person name="Kawai M."/>
            <person name="Futagami T."/>
            <person name="Toyoda A."/>
            <person name="Takaki Y."/>
            <person name="Nishi S."/>
            <person name="Hori S."/>
            <person name="Arai W."/>
            <person name="Tsubouchi T."/>
            <person name="Morono Y."/>
            <person name="Uchiyama I."/>
            <person name="Ito T."/>
            <person name="Fujiyama A."/>
            <person name="Inagaki F."/>
            <person name="Takami H."/>
        </authorList>
    </citation>
    <scope>NUCLEOTIDE SEQUENCE</scope>
    <source>
        <strain evidence="1">Expedition CK06-06</strain>
    </source>
</reference>